<keyword evidence="6 11" id="KW-0067">ATP-binding</keyword>
<feature type="domain" description="DBINO" evidence="14">
    <location>
        <begin position="1"/>
        <end position="68"/>
    </location>
</feature>
<comment type="function">
    <text evidence="11">ATPase component of the INO80 complex which remodels chromatin by shifting nucleosomes and is involved in DNA repair.</text>
</comment>
<dbReference type="AlphaFoldDB" id="A0ABD2Q032"/>
<dbReference type="Gene3D" id="3.40.50.10810">
    <property type="entry name" value="Tandem AAA-ATPase domain"/>
    <property type="match status" value="1"/>
</dbReference>
<keyword evidence="8 11" id="KW-0238">DNA-binding</keyword>
<evidence type="ECO:0000256" key="6">
    <source>
        <dbReference type="ARBA" id="ARBA00022840"/>
    </source>
</evidence>
<evidence type="ECO:0000256" key="3">
    <source>
        <dbReference type="ARBA" id="ARBA00022763"/>
    </source>
</evidence>
<dbReference type="Proteomes" id="UP001626550">
    <property type="component" value="Unassembled WGS sequence"/>
</dbReference>
<keyword evidence="16" id="KW-1185">Reference proteome</keyword>
<evidence type="ECO:0000256" key="5">
    <source>
        <dbReference type="ARBA" id="ARBA00022806"/>
    </source>
</evidence>
<keyword evidence="2" id="KW-0547">Nucleotide-binding</keyword>
<dbReference type="EMBL" id="JBJKFK010001464">
    <property type="protein sequence ID" value="KAL3313020.1"/>
    <property type="molecule type" value="Genomic_DNA"/>
</dbReference>
<dbReference type="GO" id="GO:0016787">
    <property type="term" value="F:hydrolase activity"/>
    <property type="evidence" value="ECO:0007669"/>
    <property type="project" value="UniProtKB-KW"/>
</dbReference>
<dbReference type="GO" id="GO:0005524">
    <property type="term" value="F:ATP binding"/>
    <property type="evidence" value="ECO:0007669"/>
    <property type="project" value="UniProtKB-UniRule"/>
</dbReference>
<dbReference type="PANTHER" id="PTHR45685">
    <property type="entry name" value="HELICASE SRCAP-RELATED"/>
    <property type="match status" value="1"/>
</dbReference>
<dbReference type="InterPro" id="IPR020838">
    <property type="entry name" value="DBINO"/>
</dbReference>
<keyword evidence="5 15" id="KW-0347">Helicase</keyword>
<evidence type="ECO:0000256" key="12">
    <source>
        <dbReference type="SAM" id="MobiDB-lite"/>
    </source>
</evidence>
<comment type="subunit">
    <text evidence="11">Component of the INO80 chromatin-remodeling complex.</text>
</comment>
<feature type="domain" description="Helicase ATP-binding" evidence="13">
    <location>
        <begin position="177"/>
        <end position="351"/>
    </location>
</feature>
<dbReference type="SUPFAM" id="SSF52540">
    <property type="entry name" value="P-loop containing nucleoside triphosphate hydrolases"/>
    <property type="match status" value="1"/>
</dbReference>
<dbReference type="InterPro" id="IPR014001">
    <property type="entry name" value="Helicase_ATP-bd"/>
</dbReference>
<evidence type="ECO:0000259" key="13">
    <source>
        <dbReference type="PROSITE" id="PS51192"/>
    </source>
</evidence>
<organism evidence="15 16">
    <name type="scientific">Cichlidogyrus casuarinus</name>
    <dbReference type="NCBI Taxonomy" id="1844966"/>
    <lineage>
        <taxon>Eukaryota</taxon>
        <taxon>Metazoa</taxon>
        <taxon>Spiralia</taxon>
        <taxon>Lophotrochozoa</taxon>
        <taxon>Platyhelminthes</taxon>
        <taxon>Monogenea</taxon>
        <taxon>Monopisthocotylea</taxon>
        <taxon>Dactylogyridea</taxon>
        <taxon>Ancyrocephalidae</taxon>
        <taxon>Cichlidogyrus</taxon>
    </lineage>
</organism>
<evidence type="ECO:0000313" key="16">
    <source>
        <dbReference type="Proteomes" id="UP001626550"/>
    </source>
</evidence>
<dbReference type="GO" id="GO:0006338">
    <property type="term" value="P:chromatin remodeling"/>
    <property type="evidence" value="ECO:0007669"/>
    <property type="project" value="UniProtKB-UniRule"/>
</dbReference>
<evidence type="ECO:0000256" key="1">
    <source>
        <dbReference type="ARBA" id="ARBA00004123"/>
    </source>
</evidence>
<evidence type="ECO:0000256" key="2">
    <source>
        <dbReference type="ARBA" id="ARBA00022741"/>
    </source>
</evidence>
<protein>
    <recommendedName>
        <fullName evidence="11">Chromatin-remodeling ATPase INO80</fullName>
        <ecNumber evidence="11">3.6.4.-</ecNumber>
    </recommendedName>
</protein>
<dbReference type="PROSITE" id="PS51413">
    <property type="entry name" value="DBINO"/>
    <property type="match status" value="1"/>
</dbReference>
<dbReference type="GO" id="GO:0006281">
    <property type="term" value="P:DNA repair"/>
    <property type="evidence" value="ECO:0007669"/>
    <property type="project" value="UniProtKB-UniRule"/>
</dbReference>
<feature type="non-terminal residue" evidence="15">
    <location>
        <position position="422"/>
    </location>
</feature>
<dbReference type="Pfam" id="PF00176">
    <property type="entry name" value="SNF2-rel_dom"/>
    <property type="match status" value="1"/>
</dbReference>
<dbReference type="GO" id="GO:0031011">
    <property type="term" value="C:Ino80 complex"/>
    <property type="evidence" value="ECO:0007669"/>
    <property type="project" value="UniProtKB-UniRule"/>
</dbReference>
<dbReference type="EC" id="3.6.4.-" evidence="11"/>
<comment type="catalytic activity">
    <reaction evidence="11">
        <text>ATP + H2O = ADP + phosphate + H(+)</text>
        <dbReference type="Rhea" id="RHEA:13065"/>
        <dbReference type="ChEBI" id="CHEBI:15377"/>
        <dbReference type="ChEBI" id="CHEBI:15378"/>
        <dbReference type="ChEBI" id="CHEBI:30616"/>
        <dbReference type="ChEBI" id="CHEBI:43474"/>
        <dbReference type="ChEBI" id="CHEBI:456216"/>
    </reaction>
</comment>
<feature type="region of interest" description="Disordered" evidence="12">
    <location>
        <begin position="1"/>
        <end position="32"/>
    </location>
</feature>
<dbReference type="SMART" id="SM00487">
    <property type="entry name" value="DEXDc"/>
    <property type="match status" value="1"/>
</dbReference>
<evidence type="ECO:0000259" key="14">
    <source>
        <dbReference type="PROSITE" id="PS51413"/>
    </source>
</evidence>
<proteinExistence type="inferred from homology"/>
<comment type="caution">
    <text evidence="15">The sequence shown here is derived from an EMBL/GenBank/DDBJ whole genome shotgun (WGS) entry which is preliminary data.</text>
</comment>
<dbReference type="InterPro" id="IPR000330">
    <property type="entry name" value="SNF2_N"/>
</dbReference>
<keyword evidence="4 11" id="KW-0378">Hydrolase</keyword>
<evidence type="ECO:0000256" key="9">
    <source>
        <dbReference type="ARBA" id="ARBA00023204"/>
    </source>
</evidence>
<keyword evidence="3 11" id="KW-0227">DNA damage</keyword>
<name>A0ABD2Q032_9PLAT</name>
<evidence type="ECO:0000256" key="8">
    <source>
        <dbReference type="ARBA" id="ARBA00023125"/>
    </source>
</evidence>
<dbReference type="FunFam" id="3.40.50.10810:FF:000005">
    <property type="entry name" value="Photoperiod-independent early flowering 1"/>
    <property type="match status" value="1"/>
</dbReference>
<evidence type="ECO:0000256" key="11">
    <source>
        <dbReference type="RuleBase" id="RU368001"/>
    </source>
</evidence>
<evidence type="ECO:0000313" key="15">
    <source>
        <dbReference type="EMBL" id="KAL3313020.1"/>
    </source>
</evidence>
<dbReference type="GO" id="GO:0003677">
    <property type="term" value="F:DNA binding"/>
    <property type="evidence" value="ECO:0007669"/>
    <property type="project" value="UniProtKB-UniRule"/>
</dbReference>
<dbReference type="GO" id="GO:0004386">
    <property type="term" value="F:helicase activity"/>
    <property type="evidence" value="ECO:0007669"/>
    <property type="project" value="UniProtKB-KW"/>
</dbReference>
<dbReference type="PANTHER" id="PTHR45685:SF2">
    <property type="entry name" value="CHROMATIN-REMODELING ATPASE INO80"/>
    <property type="match status" value="1"/>
</dbReference>
<evidence type="ECO:0000256" key="7">
    <source>
        <dbReference type="ARBA" id="ARBA00022853"/>
    </source>
</evidence>
<keyword evidence="10" id="KW-0539">Nucleus</keyword>
<reference evidence="15 16" key="1">
    <citation type="submission" date="2024-11" db="EMBL/GenBank/DDBJ databases">
        <title>Adaptive evolution of stress response genes in parasites aligns with host niche diversity.</title>
        <authorList>
            <person name="Hahn C."/>
            <person name="Resl P."/>
        </authorList>
    </citation>
    <scope>NUCLEOTIDE SEQUENCE [LARGE SCALE GENOMIC DNA]</scope>
    <source>
        <strain evidence="15">EGGRZ-B1_66</strain>
        <tissue evidence="15">Body</tissue>
    </source>
</reference>
<accession>A0ABD2Q032</accession>
<evidence type="ECO:0000256" key="10">
    <source>
        <dbReference type="ARBA" id="ARBA00023242"/>
    </source>
</evidence>
<evidence type="ECO:0000256" key="4">
    <source>
        <dbReference type="ARBA" id="ARBA00022801"/>
    </source>
</evidence>
<comment type="domain">
    <text evidence="11">The DBINO region is involved in binding to DNA.</text>
</comment>
<dbReference type="Pfam" id="PF13892">
    <property type="entry name" value="DBINO"/>
    <property type="match status" value="1"/>
</dbReference>
<keyword evidence="7" id="KW-0156">Chromatin regulator</keyword>
<comment type="similarity">
    <text evidence="11">Belongs to the SNF2/RAD54 helicase family.</text>
</comment>
<keyword evidence="9 11" id="KW-0234">DNA repair</keyword>
<dbReference type="PROSITE" id="PS51192">
    <property type="entry name" value="HELICASE_ATP_BIND_1"/>
    <property type="match status" value="1"/>
</dbReference>
<dbReference type="InterPro" id="IPR050520">
    <property type="entry name" value="INO80/SWR1_helicase"/>
</dbReference>
<sequence>MFAKSVADELGTSASATAAAKKKADRQAAEQRKADLELLESKRQQRKLDFLLTQTELYAHFMATKITPGESSESKLQPGVNEILNKLEEYPVLNSESVTKAADRLGMEENDIFDVTSAKEKALCKVQKAVLSDRDKIKEFSQPSVTPESIKKEEVKPPEMFKGELKHYQLNGLSWLLSLFDQGINGILADEMGLGKTIQTIAFLSSLVENYGLWGPFLIITPASTLHNWTQEFARFTPALRLIPYWGGPQERKVLRKFWSNDPHRGIGTKGAEFHVVVTSYQVVLQDAKFINKTPWSYLVLDEAHAIKNISSLRWNILLSFKCRNRLLLTGTPIQNTMQELWALLHFIMPSLFDSHDEFSAWFSKDIESRAASESGATGGSMTSSWSTSKLNEEQLSRLHMILKPFMLRRVKAQVQHEIAQK</sequence>
<dbReference type="InterPro" id="IPR027417">
    <property type="entry name" value="P-loop_NTPase"/>
</dbReference>
<gene>
    <name evidence="15" type="primary">INO80_2</name>
    <name evidence="15" type="ORF">Ciccas_008385</name>
</gene>
<dbReference type="InterPro" id="IPR038718">
    <property type="entry name" value="SNF2-like_sf"/>
</dbReference>
<comment type="subcellular location">
    <subcellularLocation>
        <location evidence="1 11">Nucleus</location>
    </subcellularLocation>
</comment>